<evidence type="ECO:0000256" key="1">
    <source>
        <dbReference type="SAM" id="MobiDB-lite"/>
    </source>
</evidence>
<evidence type="ECO:0000313" key="3">
    <source>
        <dbReference type="Proteomes" id="UP000295781"/>
    </source>
</evidence>
<organism evidence="2 3">
    <name type="scientific">Sorangium cellulosum</name>
    <name type="common">Polyangium cellulosum</name>
    <dbReference type="NCBI Taxonomy" id="56"/>
    <lineage>
        <taxon>Bacteria</taxon>
        <taxon>Pseudomonadati</taxon>
        <taxon>Myxococcota</taxon>
        <taxon>Polyangia</taxon>
        <taxon>Polyangiales</taxon>
        <taxon>Polyangiaceae</taxon>
        <taxon>Sorangium</taxon>
    </lineage>
</organism>
<dbReference type="Proteomes" id="UP000295781">
    <property type="component" value="Chromosome"/>
</dbReference>
<gene>
    <name evidence="2" type="ORF">SOCEGT47_051130</name>
</gene>
<sequence length="79" mass="8197">MSDRPSARPPVTTAGRGRGRGRAGARVVLCRPAGRRRRGGGRGQVSIDAAPAHRLTGDAQTLPGAMQFVLCSGDSNESQ</sequence>
<dbReference type="EMBL" id="CP012670">
    <property type="protein sequence ID" value="AUX24575.1"/>
    <property type="molecule type" value="Genomic_DNA"/>
</dbReference>
<evidence type="ECO:0000313" key="2">
    <source>
        <dbReference type="EMBL" id="AUX24575.1"/>
    </source>
</evidence>
<dbReference type="AlphaFoldDB" id="A0A4P2Q5A1"/>
<name>A0A4P2Q5A1_SORCE</name>
<protein>
    <submittedName>
        <fullName evidence="2">Uncharacterized protein</fullName>
    </submittedName>
</protein>
<proteinExistence type="predicted"/>
<feature type="region of interest" description="Disordered" evidence="1">
    <location>
        <begin position="1"/>
        <end position="24"/>
    </location>
</feature>
<reference evidence="2 3" key="1">
    <citation type="submission" date="2015-09" db="EMBL/GenBank/DDBJ databases">
        <title>Sorangium comparison.</title>
        <authorList>
            <person name="Zaburannyi N."/>
            <person name="Bunk B."/>
            <person name="Overmann J."/>
            <person name="Mueller R."/>
        </authorList>
    </citation>
    <scope>NUCLEOTIDE SEQUENCE [LARGE SCALE GENOMIC DNA]</scope>
    <source>
        <strain evidence="2 3">So ceGT47</strain>
    </source>
</reference>
<accession>A0A4P2Q5A1</accession>